<dbReference type="EMBL" id="QGGR01000039">
    <property type="protein sequence ID" value="PWK30285.1"/>
    <property type="molecule type" value="Genomic_DNA"/>
</dbReference>
<name>A0A316EIR7_9ACTN</name>
<evidence type="ECO:0000313" key="3">
    <source>
        <dbReference type="Proteomes" id="UP000245697"/>
    </source>
</evidence>
<protein>
    <submittedName>
        <fullName evidence="2">Uncharacterized protein</fullName>
    </submittedName>
</protein>
<dbReference type="RefSeq" id="WP_109602603.1">
    <property type="nucleotide sequence ID" value="NZ_BONA01000094.1"/>
</dbReference>
<sequence length="373" mass="38196">MKKTWVRKALSVGILAAGALLLAPAAMAQATVDKTNRVESITESGLLGGLGGISGLFGSVSQVSFNDFSTIDGAQIALPVSMPVSGCGSSFALLGAGSSYGSCSGGGSFGYASQAVHAVQAVEVPVRQQFVRADNYSSCSAYVVDSACAAGVADYAVADYGVVDSYDYGYDQVDYAAYDAAQYVEPVAIPVDTCGSSLGMYGYAGAYGSCGGTDVVYTQSVQYVEPIVPVYTATPAYVLGGSDCVQVCGGGNAYVAGVRGPAYGHNNAYAPGVRGQGYGHKGPKRHRNVQGDVRGAQGYDDKGDVRGAQGYNDVQDDKAGYDQGGARDVEIPLVDDVTGYDQGSARDAERFSATSFPRGLSGLGALDLLGGLR</sequence>
<keyword evidence="3" id="KW-1185">Reference proteome</keyword>
<dbReference type="AlphaFoldDB" id="A0A316EIR7"/>
<keyword evidence="1" id="KW-0732">Signal</keyword>
<gene>
    <name evidence="2" type="ORF">BC793_1398</name>
</gene>
<organism evidence="2 3">
    <name type="scientific">Actinoplanes xinjiangensis</name>
    <dbReference type="NCBI Taxonomy" id="512350"/>
    <lineage>
        <taxon>Bacteria</taxon>
        <taxon>Bacillati</taxon>
        <taxon>Actinomycetota</taxon>
        <taxon>Actinomycetes</taxon>
        <taxon>Micromonosporales</taxon>
        <taxon>Micromonosporaceae</taxon>
        <taxon>Actinoplanes</taxon>
    </lineage>
</organism>
<evidence type="ECO:0000313" key="2">
    <source>
        <dbReference type="EMBL" id="PWK30285.1"/>
    </source>
</evidence>
<proteinExistence type="predicted"/>
<feature type="chain" id="PRO_5016425460" evidence="1">
    <location>
        <begin position="29"/>
        <end position="373"/>
    </location>
</feature>
<comment type="caution">
    <text evidence="2">The sequence shown here is derived from an EMBL/GenBank/DDBJ whole genome shotgun (WGS) entry which is preliminary data.</text>
</comment>
<feature type="signal peptide" evidence="1">
    <location>
        <begin position="1"/>
        <end position="28"/>
    </location>
</feature>
<accession>A0A316EIR7</accession>
<dbReference type="Proteomes" id="UP000245697">
    <property type="component" value="Unassembled WGS sequence"/>
</dbReference>
<reference evidence="2 3" key="1">
    <citation type="submission" date="2018-05" db="EMBL/GenBank/DDBJ databases">
        <title>Genomic Encyclopedia of Archaeal and Bacterial Type Strains, Phase II (KMG-II): from individual species to whole genera.</title>
        <authorList>
            <person name="Goeker M."/>
        </authorList>
    </citation>
    <scope>NUCLEOTIDE SEQUENCE [LARGE SCALE GENOMIC DNA]</scope>
    <source>
        <strain evidence="2 3">DSM 45184</strain>
    </source>
</reference>
<evidence type="ECO:0000256" key="1">
    <source>
        <dbReference type="SAM" id="SignalP"/>
    </source>
</evidence>